<name>A0A840KCQ9_9FLAO</name>
<dbReference type="Gene3D" id="2.170.130.10">
    <property type="entry name" value="TonB-dependent receptor, plug domain"/>
    <property type="match status" value="1"/>
</dbReference>
<dbReference type="InterPro" id="IPR037066">
    <property type="entry name" value="Plug_dom_sf"/>
</dbReference>
<dbReference type="RefSeq" id="WP_184185581.1">
    <property type="nucleotide sequence ID" value="NZ_JACHLE010000001.1"/>
</dbReference>
<keyword evidence="2" id="KW-1185">Reference proteome</keyword>
<reference evidence="1 2" key="1">
    <citation type="submission" date="2020-08" db="EMBL/GenBank/DDBJ databases">
        <title>Functional genomics of gut bacteria from endangered species of beetles.</title>
        <authorList>
            <person name="Carlos-Shanley C."/>
        </authorList>
    </citation>
    <scope>NUCLEOTIDE SEQUENCE [LARGE SCALE GENOMIC DNA]</scope>
    <source>
        <strain evidence="1 2">S00151</strain>
    </source>
</reference>
<evidence type="ECO:0008006" key="3">
    <source>
        <dbReference type="Google" id="ProtNLM"/>
    </source>
</evidence>
<sequence length="191" mass="21284">MKITIPKPCHENWENMILDESGRFCPICSKTVRDFTNVSDEEMINSLDPEKNLCGRFTDNQMGRNLKFPVLSKIALGLLAAGGGLVTVNGQELKNEEVKKVDFKKGIDGVEVINGTINRTYWLGMPSKKDIESTQPLIMLDGKKISEDRMKKIKADKVKSIKVFSGEGAEKLYGIAGKYGVIVIESKKKED</sequence>
<dbReference type="AlphaFoldDB" id="A0A840KCQ9"/>
<accession>A0A840KCQ9</accession>
<gene>
    <name evidence="1" type="ORF">HNP38_001070</name>
</gene>
<dbReference type="EMBL" id="JACHLE010000001">
    <property type="protein sequence ID" value="MBB4805798.1"/>
    <property type="molecule type" value="Genomic_DNA"/>
</dbReference>
<comment type="caution">
    <text evidence="1">The sequence shown here is derived from an EMBL/GenBank/DDBJ whole genome shotgun (WGS) entry which is preliminary data.</text>
</comment>
<proteinExistence type="predicted"/>
<evidence type="ECO:0000313" key="1">
    <source>
        <dbReference type="EMBL" id="MBB4805798.1"/>
    </source>
</evidence>
<evidence type="ECO:0000313" key="2">
    <source>
        <dbReference type="Proteomes" id="UP000592180"/>
    </source>
</evidence>
<dbReference type="Proteomes" id="UP000592180">
    <property type="component" value="Unassembled WGS sequence"/>
</dbReference>
<organism evidence="1 2">
    <name type="scientific">Chryseobacterium defluvii</name>
    <dbReference type="NCBI Taxonomy" id="160396"/>
    <lineage>
        <taxon>Bacteria</taxon>
        <taxon>Pseudomonadati</taxon>
        <taxon>Bacteroidota</taxon>
        <taxon>Flavobacteriia</taxon>
        <taxon>Flavobacteriales</taxon>
        <taxon>Weeksellaceae</taxon>
        <taxon>Chryseobacterium group</taxon>
        <taxon>Chryseobacterium</taxon>
    </lineage>
</organism>
<protein>
    <recommendedName>
        <fullName evidence="3">TonB-dependent receptor-like protein</fullName>
    </recommendedName>
</protein>